<keyword evidence="5" id="KW-0378">Hydrolase</keyword>
<evidence type="ECO:0000256" key="5">
    <source>
        <dbReference type="ARBA" id="ARBA00022801"/>
    </source>
</evidence>
<dbReference type="PANTHER" id="PTHR10030">
    <property type="entry name" value="ALPHA-L-FUCOSIDASE"/>
    <property type="match status" value="1"/>
</dbReference>
<name>A0A1G9YMG6_9SPHI</name>
<dbReference type="EMBL" id="FNGY01000006">
    <property type="protein sequence ID" value="SDN09596.1"/>
    <property type="molecule type" value="Genomic_DNA"/>
</dbReference>
<dbReference type="InterPro" id="IPR016286">
    <property type="entry name" value="FUC_metazoa-typ"/>
</dbReference>
<dbReference type="InterPro" id="IPR013780">
    <property type="entry name" value="Glyco_hydro_b"/>
</dbReference>
<dbReference type="Gene3D" id="2.60.40.1180">
    <property type="entry name" value="Golgi alpha-mannosidase II"/>
    <property type="match status" value="1"/>
</dbReference>
<dbReference type="PRINTS" id="PR00741">
    <property type="entry name" value="GLHYDRLASE29"/>
</dbReference>
<evidence type="ECO:0000313" key="9">
    <source>
        <dbReference type="EMBL" id="SDN09596.1"/>
    </source>
</evidence>
<protein>
    <recommendedName>
        <fullName evidence="3">alpha-L-fucosidase</fullName>
        <ecNumber evidence="3">3.2.1.51</ecNumber>
    </recommendedName>
</protein>
<dbReference type="Proteomes" id="UP000183200">
    <property type="component" value="Unassembled WGS sequence"/>
</dbReference>
<dbReference type="STRING" id="430522.BFS30_10165"/>
<evidence type="ECO:0000256" key="7">
    <source>
        <dbReference type="SAM" id="SignalP"/>
    </source>
</evidence>
<dbReference type="AlphaFoldDB" id="A0A1G9YMG6"/>
<dbReference type="OrthoDB" id="107551at2"/>
<dbReference type="RefSeq" id="WP_074609326.1">
    <property type="nucleotide sequence ID" value="NZ_FNGY01000006.1"/>
</dbReference>
<dbReference type="GO" id="GO:0005764">
    <property type="term" value="C:lysosome"/>
    <property type="evidence" value="ECO:0007669"/>
    <property type="project" value="TreeGrafter"/>
</dbReference>
<dbReference type="SMART" id="SM00812">
    <property type="entry name" value="Alpha_L_fucos"/>
    <property type="match status" value="1"/>
</dbReference>
<reference evidence="10" key="1">
    <citation type="submission" date="2016-10" db="EMBL/GenBank/DDBJ databases">
        <authorList>
            <person name="Varghese N."/>
            <person name="Submissions S."/>
        </authorList>
    </citation>
    <scope>NUCLEOTIDE SEQUENCE [LARGE SCALE GENOMIC DNA]</scope>
    <source>
        <strain evidence="10">DSM 19110</strain>
    </source>
</reference>
<dbReference type="InterPro" id="IPR017853">
    <property type="entry name" value="GH"/>
</dbReference>
<keyword evidence="4 7" id="KW-0732">Signal</keyword>
<feature type="domain" description="Glycoside hydrolase family 29 N-terminal" evidence="8">
    <location>
        <begin position="33"/>
        <end position="346"/>
    </location>
</feature>
<organism evidence="9 10">
    <name type="scientific">Pedobacter steynii</name>
    <dbReference type="NCBI Taxonomy" id="430522"/>
    <lineage>
        <taxon>Bacteria</taxon>
        <taxon>Pseudomonadati</taxon>
        <taxon>Bacteroidota</taxon>
        <taxon>Sphingobacteriia</taxon>
        <taxon>Sphingobacteriales</taxon>
        <taxon>Sphingobacteriaceae</taxon>
        <taxon>Pedobacter</taxon>
    </lineage>
</organism>
<evidence type="ECO:0000256" key="3">
    <source>
        <dbReference type="ARBA" id="ARBA00012662"/>
    </source>
</evidence>
<dbReference type="GO" id="GO:0006004">
    <property type="term" value="P:fucose metabolic process"/>
    <property type="evidence" value="ECO:0007669"/>
    <property type="project" value="InterPro"/>
</dbReference>
<keyword evidence="10" id="KW-1185">Reference proteome</keyword>
<dbReference type="Gene3D" id="3.20.20.80">
    <property type="entry name" value="Glycosidases"/>
    <property type="match status" value="1"/>
</dbReference>
<feature type="chain" id="PRO_5010307125" description="alpha-L-fucosidase" evidence="7">
    <location>
        <begin position="24"/>
        <end position="595"/>
    </location>
</feature>
<comment type="function">
    <text evidence="1">Alpha-L-fucosidase is responsible for hydrolyzing the alpha-1,6-linked fucose joined to the reducing-end N-acetylglucosamine of the carbohydrate moieties of glycoproteins.</text>
</comment>
<gene>
    <name evidence="9" type="ORF">SAMN05421820_106153</name>
</gene>
<evidence type="ECO:0000259" key="8">
    <source>
        <dbReference type="Pfam" id="PF01120"/>
    </source>
</evidence>
<comment type="similarity">
    <text evidence="2">Belongs to the glycosyl hydrolase 29 family.</text>
</comment>
<proteinExistence type="inferred from homology"/>
<dbReference type="SUPFAM" id="SSF51445">
    <property type="entry name" value="(Trans)glycosidases"/>
    <property type="match status" value="1"/>
</dbReference>
<keyword evidence="6" id="KW-0326">Glycosidase</keyword>
<dbReference type="GO" id="GO:0004560">
    <property type="term" value="F:alpha-L-fucosidase activity"/>
    <property type="evidence" value="ECO:0007669"/>
    <property type="project" value="InterPro"/>
</dbReference>
<dbReference type="GO" id="GO:0016139">
    <property type="term" value="P:glycoside catabolic process"/>
    <property type="evidence" value="ECO:0007669"/>
    <property type="project" value="TreeGrafter"/>
</dbReference>
<accession>A0A1G9YMG6</accession>
<evidence type="ECO:0000313" key="10">
    <source>
        <dbReference type="Proteomes" id="UP000183200"/>
    </source>
</evidence>
<evidence type="ECO:0000256" key="1">
    <source>
        <dbReference type="ARBA" id="ARBA00004071"/>
    </source>
</evidence>
<evidence type="ECO:0000256" key="2">
    <source>
        <dbReference type="ARBA" id="ARBA00007951"/>
    </source>
</evidence>
<dbReference type="Pfam" id="PF01120">
    <property type="entry name" value="Alpha_L_fucos"/>
    <property type="match status" value="1"/>
</dbReference>
<dbReference type="EC" id="3.2.1.51" evidence="3"/>
<evidence type="ECO:0000256" key="4">
    <source>
        <dbReference type="ARBA" id="ARBA00022729"/>
    </source>
</evidence>
<sequence>MNHLKKIIICSFLYFLTSGFSFAQDIDRWDKEASEKENPNTVWFKNAKFGMFIHWGLYSKLAGVWKDKDYYGSGEWLMNQAKIPASEYAKVASSFNPVKFKAQEWADLAKDAGIRYMVITAKHHEGFAMYDSKVSDFNIVKASPYGKDPMKALADATRKRGIQFGFYYSQFLDWHEPNGGGNNWDFKEADKDYLKYYKEKSIPQLKELLTNYGNLGIVWFDMPGGLNKQQTQDLVDEMHALQPKSLFSSRVGQGLGDYRTFGDSEVPATPIKGAWESIYTHNDSWGYISHDMNFKSPEEIIHLLANVASKGGNLMLNVGPDGEGKIPYYSEKFLRATGLWLKVNGESIYESTYGLIPAQPWGVTTSKPGKLFLHVLNPPKDGKIVVPGVNSNITKVYRLTDKTALKYSLKDQTLIVAMPHSADPHNTVIAINYTGTLQDRYLNNISTASPQYDTNMLEVVNAKTSGAAKLETLTYSHYFGDWKHTPCILNMVKPDDQVEFKFNITAAGDYKILLEYSCPEENAKQEGILEFEGKAYKFQTLRTSEFNSGKPLLFIKHPVAIISVPKAGLYTIKLRPETNAKELFKLKSVILHPVL</sequence>
<feature type="signal peptide" evidence="7">
    <location>
        <begin position="1"/>
        <end position="23"/>
    </location>
</feature>
<dbReference type="InterPro" id="IPR057739">
    <property type="entry name" value="Glyco_hydro_29_N"/>
</dbReference>
<evidence type="ECO:0000256" key="6">
    <source>
        <dbReference type="ARBA" id="ARBA00023295"/>
    </source>
</evidence>
<dbReference type="InterPro" id="IPR000933">
    <property type="entry name" value="Glyco_hydro_29"/>
</dbReference>
<dbReference type="PANTHER" id="PTHR10030:SF37">
    <property type="entry name" value="ALPHA-L-FUCOSIDASE-RELATED"/>
    <property type="match status" value="1"/>
</dbReference>